<dbReference type="NCBIfam" id="TIGR04183">
    <property type="entry name" value="Por_Secre_tail"/>
    <property type="match status" value="1"/>
</dbReference>
<evidence type="ECO:0000259" key="4">
    <source>
        <dbReference type="PROSITE" id="PS50268"/>
    </source>
</evidence>
<dbReference type="GO" id="GO:0007156">
    <property type="term" value="P:homophilic cell adhesion via plasma membrane adhesion molecules"/>
    <property type="evidence" value="ECO:0007669"/>
    <property type="project" value="InterPro"/>
</dbReference>
<dbReference type="GO" id="GO:0005509">
    <property type="term" value="F:calcium ion binding"/>
    <property type="evidence" value="ECO:0007669"/>
    <property type="project" value="InterPro"/>
</dbReference>
<dbReference type="Gene3D" id="2.60.40.10">
    <property type="entry name" value="Immunoglobulins"/>
    <property type="match status" value="1"/>
</dbReference>
<evidence type="ECO:0000256" key="2">
    <source>
        <dbReference type="ARBA" id="ARBA00023276"/>
    </source>
</evidence>
<keyword evidence="3" id="KW-0732">Signal</keyword>
<reference evidence="5 6" key="1">
    <citation type="journal article" date="2017" name="Int. J. Syst. Evol. Microbiol.">
        <title>Mucilaginibacterpsychrotolerans sp. nov., isolated from peatlands.</title>
        <authorList>
            <person name="Deng Y."/>
            <person name="Shen L."/>
            <person name="Xu B."/>
            <person name="Liu Y."/>
            <person name="Gu Z."/>
            <person name="Liu H."/>
            <person name="Zhou Y."/>
        </authorList>
    </citation>
    <scope>NUCLEOTIDE SEQUENCE [LARGE SCALE GENOMIC DNA]</scope>
    <source>
        <strain evidence="5 6">NH7-4</strain>
    </source>
</reference>
<organism evidence="5 6">
    <name type="scientific">Mucilaginibacter psychrotolerans</name>
    <dbReference type="NCBI Taxonomy" id="1524096"/>
    <lineage>
        <taxon>Bacteria</taxon>
        <taxon>Pseudomonadati</taxon>
        <taxon>Bacteroidota</taxon>
        <taxon>Sphingobacteriia</taxon>
        <taxon>Sphingobacteriales</taxon>
        <taxon>Sphingobacteriaceae</taxon>
        <taxon>Mucilaginibacter</taxon>
    </lineage>
</organism>
<gene>
    <name evidence="5" type="ORF">E2R66_13885</name>
</gene>
<dbReference type="InterPro" id="IPR002126">
    <property type="entry name" value="Cadherin-like_dom"/>
</dbReference>
<sequence length="1658" mass="179884">MFKRALALIALFALALTCSVHAQSLVKNFKAIGTFAKVGNITFFTAEDTDGKKGVWKTDGTTGATTLIKASNVYIDQNYPSQIYAHNNKVYFAGNDAINGDELWQTDGTAAGTILLKDINPQHVGNIGSQPNNYISYKGLLYFTATEDSNQFSLWKTDGTAAGTVKVFDAGYTGISRPLLIGNALYFTENSRSLWKTDGTTAGTQQITVDEYSTVEGLTNVNNELVFFTSENYDHYKVNLYKINPSDDTPVKLGSYNAVTYGSNDIGNITAVGSKFFFSIRTSDINGNATDALWVSNGTADGTVMVTSKPYIRYSYGSPATNFIAYKNKLYFAAPDTHTLWTSDGTAGGTSQVSAIPENYEVRPVVFNEKLYFNSNNQLCYFDGTKTATELQQPLQPVQLFDGGNQLYFQLKQYGLAAALWSNAPAAQLQVTINYQALANNATTTTKFFAKADSTVAWPVTVKNIGNKEMAFSEISVAGSSFYVNGSPDKILPPGQTANFNVLYSPIKEEQVNALLIIKTNDNSGLTNFSGYLTGTATGSATKKASAIAGGLFKAIAFKDTVPNFTLNQNSVAETATVNTTIGTFSQAGATPTPQFKLVAGLGDTDNGHFKIEAGQLKNLNTFNFDIKSTYTIRIKAGNNADAAEKVFTIKVTDVQTDADPAVCAPGFKNLLYSLNDAVYVGTRIVTVGMQGKILISDDDGKNWQEIKTGITSDLKLVRFTDSKTGYILADGNALLKTENGGDSWFPLLSPTTSYPYLNNMYFVSSTAGYVFGGDGIYKTKDGGRSWQRAYSTYNSLHGGWFADENNGFVCGTSRTLLQTTDGGKTWKQIAVPAVGENTALSAITFVNATTGYLTSTAGDILQTKDGGKTWIRISTVSADGYTGQLYFVNETTGYLLSGYNTTVLYKTTNGGQNWEAETGLPYNTALLGLGINKTADKFCAVGHGVGLGYGSEQGSIIVLKSGTGNWEERSLTGNSTYNSGHLFASGTGYVIGEYSRKTTDGGVTWKSLNIPYDYLYRTLQKGYFIDENVGFYSDYYSIYKTTDGAATWAKKNTDSTSGIRTIFFVNPKVGFYSTDLSLYKTTDGGDTWKKTPSPIPYYSLFSISFPDEQTGYIGGIGSTIAKTIDGGNTWKTIDMGVNKTIICIGFFDTKVGLAGGIDGALYRTTDGGDTWAPVYTAMRQSTTNFQFVNTTHAYLLNKSYSGGIQEIYETKDAGLTWELTYKTWTTIFGFSYNDGHLFITGDGGNMAQNNNPRMPPVNAGYIIGDTVTAVGGKFIYSVPPVYNAKYKWLVNGAESVEYQNSQVVISWKNTGTHTLQVMPYNDCANGESRLADIDVQDMPDPILSGPDTALSKSVNIEYTAKVHDGNTYSFMAANSTAVLTDANKALVNWDRPGTGVVTVVESNPKLNLKKSASINVTIKGFKLPENNFSVLVNSVTCKGSNNGFITVKALQPLSYRATVTGPGGRKDYAFTDSLRIRDLAPGVYNVCLSVTTNTEYKRCYDANVTEPKDITLYTVVNPNTKIVTLNLSGADNYRIDLNDKHYQTNGTQIDLPLTAGANRLKVYSDKPCQGIIEKVLNLNKVTIYPNPFTDRVNIDLGGNEEKNVTVEVTNAIGLRVYLKQLINKGGPIEINTAGFSKGVYILNLTIGQSNAVFKIIK</sequence>
<dbReference type="InterPro" id="IPR026444">
    <property type="entry name" value="Secre_tail"/>
</dbReference>
<dbReference type="OrthoDB" id="1110382at2"/>
<dbReference type="GO" id="GO:0015979">
    <property type="term" value="P:photosynthesis"/>
    <property type="evidence" value="ECO:0007669"/>
    <property type="project" value="UniProtKB-KW"/>
</dbReference>
<feature type="signal peptide" evidence="3">
    <location>
        <begin position="1"/>
        <end position="22"/>
    </location>
</feature>
<protein>
    <submittedName>
        <fullName evidence="5">T9SS type A sorting domain-containing protein</fullName>
    </submittedName>
</protein>
<dbReference type="InterPro" id="IPR015943">
    <property type="entry name" value="WD40/YVTN_repeat-like_dom_sf"/>
</dbReference>
<comment type="caution">
    <text evidence="5">The sequence shown here is derived from an EMBL/GenBank/DDBJ whole genome shotgun (WGS) entry which is preliminary data.</text>
</comment>
<dbReference type="EMBL" id="SOZE01000013">
    <property type="protein sequence ID" value="TFF36854.1"/>
    <property type="molecule type" value="Genomic_DNA"/>
</dbReference>
<dbReference type="PANTHER" id="PTHR47199:SF2">
    <property type="entry name" value="PHOTOSYSTEM II STABILITY_ASSEMBLY FACTOR HCF136, CHLOROPLASTIC"/>
    <property type="match status" value="1"/>
</dbReference>
<keyword evidence="6" id="KW-1185">Reference proteome</keyword>
<dbReference type="Pfam" id="PF18962">
    <property type="entry name" value="Por_Secre_tail"/>
    <property type="match status" value="1"/>
</dbReference>
<keyword evidence="2" id="KW-0604">Photosystem II</keyword>
<dbReference type="SUPFAM" id="SSF110296">
    <property type="entry name" value="Oligoxyloglucan reducing end-specific cellobiohydrolase"/>
    <property type="match status" value="4"/>
</dbReference>
<feature type="chain" id="PRO_5021275824" evidence="3">
    <location>
        <begin position="23"/>
        <end position="1658"/>
    </location>
</feature>
<dbReference type="Gene3D" id="2.60.40.60">
    <property type="entry name" value="Cadherins"/>
    <property type="match status" value="1"/>
</dbReference>
<accession>A0A4Y8SEG7</accession>
<evidence type="ECO:0000256" key="1">
    <source>
        <dbReference type="ARBA" id="ARBA00022531"/>
    </source>
</evidence>
<dbReference type="Proteomes" id="UP000297540">
    <property type="component" value="Unassembled WGS sequence"/>
</dbReference>
<name>A0A4Y8SEG7_9SPHI</name>
<dbReference type="PANTHER" id="PTHR47199">
    <property type="entry name" value="PHOTOSYSTEM II STABILITY/ASSEMBLY FACTOR HCF136, CHLOROPLASTIC"/>
    <property type="match status" value="1"/>
</dbReference>
<keyword evidence="1" id="KW-0602">Photosynthesis</keyword>
<dbReference type="Pfam" id="PF14870">
    <property type="entry name" value="PSII_BNR"/>
    <property type="match status" value="2"/>
</dbReference>
<dbReference type="InterPro" id="IPR028203">
    <property type="entry name" value="PSII_CF48-like_dom"/>
</dbReference>
<proteinExistence type="predicted"/>
<dbReference type="GO" id="GO:0009523">
    <property type="term" value="C:photosystem II"/>
    <property type="evidence" value="ECO:0007669"/>
    <property type="project" value="UniProtKB-KW"/>
</dbReference>
<evidence type="ECO:0000313" key="5">
    <source>
        <dbReference type="EMBL" id="TFF36854.1"/>
    </source>
</evidence>
<dbReference type="InterPro" id="IPR013783">
    <property type="entry name" value="Ig-like_fold"/>
</dbReference>
<dbReference type="RefSeq" id="WP_133231715.1">
    <property type="nucleotide sequence ID" value="NZ_SOZE01000013.1"/>
</dbReference>
<evidence type="ECO:0000313" key="6">
    <source>
        <dbReference type="Proteomes" id="UP000297540"/>
    </source>
</evidence>
<dbReference type="PROSITE" id="PS50268">
    <property type="entry name" value="CADHERIN_2"/>
    <property type="match status" value="1"/>
</dbReference>
<feature type="domain" description="Cadherin" evidence="4">
    <location>
        <begin position="596"/>
        <end position="668"/>
    </location>
</feature>
<dbReference type="Gene3D" id="2.130.10.10">
    <property type="entry name" value="YVTN repeat-like/Quinoprotein amine dehydrogenase"/>
    <property type="match status" value="4"/>
</dbReference>
<evidence type="ECO:0000256" key="3">
    <source>
        <dbReference type="SAM" id="SignalP"/>
    </source>
</evidence>